<dbReference type="PANTHER" id="PTHR10285">
    <property type="entry name" value="URIDINE KINASE"/>
    <property type="match status" value="1"/>
</dbReference>
<accession>A0A2V5IH98</accession>
<evidence type="ECO:0000256" key="1">
    <source>
        <dbReference type="SAM" id="MobiDB-lite"/>
    </source>
</evidence>
<keyword evidence="2" id="KW-0378">Hydrolase</keyword>
<dbReference type="Gene3D" id="3.40.50.300">
    <property type="entry name" value="P-loop containing nucleotide triphosphate hydrolases"/>
    <property type="match status" value="1"/>
</dbReference>
<reference evidence="2 3" key="1">
    <citation type="submission" date="2018-02" db="EMBL/GenBank/DDBJ databases">
        <title>The genomes of Aspergillus section Nigri reveals drivers in fungal speciation.</title>
        <authorList>
            <consortium name="DOE Joint Genome Institute"/>
            <person name="Vesth T.C."/>
            <person name="Nybo J."/>
            <person name="Theobald S."/>
            <person name="Brandl J."/>
            <person name="Frisvad J.C."/>
            <person name="Nielsen K.F."/>
            <person name="Lyhne E.K."/>
            <person name="Kogle M.E."/>
            <person name="Kuo A."/>
            <person name="Riley R."/>
            <person name="Clum A."/>
            <person name="Nolan M."/>
            <person name="Lipzen A."/>
            <person name="Salamov A."/>
            <person name="Henrissat B."/>
            <person name="Wiebenga A."/>
            <person name="De vries R.P."/>
            <person name="Grigoriev I.V."/>
            <person name="Mortensen U.H."/>
            <person name="Andersen M.R."/>
            <person name="Baker S.E."/>
        </authorList>
    </citation>
    <scope>NUCLEOTIDE SEQUENCE [LARGE SCALE GENOMIC DNA]</scope>
    <source>
        <strain evidence="2 3">CBS 114.80</strain>
    </source>
</reference>
<protein>
    <submittedName>
        <fullName evidence="2">P-loop containing nucleoside triphosphate hydrolase protein</fullName>
    </submittedName>
</protein>
<name>A0A2V5IH98_9EURO</name>
<evidence type="ECO:0000313" key="2">
    <source>
        <dbReference type="EMBL" id="PYI35511.1"/>
    </source>
</evidence>
<dbReference type="EMBL" id="KZ825469">
    <property type="protein sequence ID" value="PYI35511.1"/>
    <property type="molecule type" value="Genomic_DNA"/>
</dbReference>
<feature type="compositionally biased region" description="Basic and acidic residues" evidence="1">
    <location>
        <begin position="140"/>
        <end position="157"/>
    </location>
</feature>
<dbReference type="SUPFAM" id="SSF52540">
    <property type="entry name" value="P-loop containing nucleoside triphosphate hydrolases"/>
    <property type="match status" value="1"/>
</dbReference>
<dbReference type="InterPro" id="IPR027417">
    <property type="entry name" value="P-loop_NTPase"/>
</dbReference>
<evidence type="ECO:0000313" key="3">
    <source>
        <dbReference type="Proteomes" id="UP000248817"/>
    </source>
</evidence>
<keyword evidence="3" id="KW-1185">Reference proteome</keyword>
<dbReference type="Proteomes" id="UP000248817">
    <property type="component" value="Unassembled WGS sequence"/>
</dbReference>
<sequence length="330" mass="36347">MATTGNRACTLDRVTAFVLPLLQQHTQHQQQLESDEPRRPFFLAISGIQGSGKSTLASALRDALAHTSHPGRPHVACVSIDDFYLKKDDLDALSRACPGNRLVSVRGPPGTHDVQLAARTMEALAESSTSWPGEASRAMPKYDKGAFGGRGDRRPSTEWDPITAPVDVVILEGWCLGFQPLSAGELETAIAEATRAHAAGPPSCRGRPGPAALQQHASEHLRSMNHALAGYSRDGGGVTAFTEKVNWDAFVHLDTDDLQNVYTWRWEQEVKLRATTGNGMAEEEVQRFIDNYMPAYYLYIDRLRRGVVPRGRQLRLVLDSHRTITEVEVI</sequence>
<dbReference type="AlphaFoldDB" id="A0A2V5IH98"/>
<organism evidence="2 3">
    <name type="scientific">Aspergillus indologenus CBS 114.80</name>
    <dbReference type="NCBI Taxonomy" id="1450541"/>
    <lineage>
        <taxon>Eukaryota</taxon>
        <taxon>Fungi</taxon>
        <taxon>Dikarya</taxon>
        <taxon>Ascomycota</taxon>
        <taxon>Pezizomycotina</taxon>
        <taxon>Eurotiomycetes</taxon>
        <taxon>Eurotiomycetidae</taxon>
        <taxon>Eurotiales</taxon>
        <taxon>Aspergillaceae</taxon>
        <taxon>Aspergillus</taxon>
        <taxon>Aspergillus subgen. Circumdati</taxon>
    </lineage>
</organism>
<feature type="region of interest" description="Disordered" evidence="1">
    <location>
        <begin position="127"/>
        <end position="159"/>
    </location>
</feature>
<gene>
    <name evidence="2" type="ORF">BP00DRAFT_479200</name>
</gene>
<dbReference type="GO" id="GO:0016787">
    <property type="term" value="F:hydrolase activity"/>
    <property type="evidence" value="ECO:0007669"/>
    <property type="project" value="UniProtKB-KW"/>
</dbReference>
<proteinExistence type="predicted"/>